<reference evidence="1 2" key="1">
    <citation type="journal article" date="2016" name="Nat. Commun.">
        <title>Thousands of microbial genomes shed light on interconnected biogeochemical processes in an aquifer system.</title>
        <authorList>
            <person name="Anantharaman K."/>
            <person name="Brown C.T."/>
            <person name="Hug L.A."/>
            <person name="Sharon I."/>
            <person name="Castelle C.J."/>
            <person name="Probst A.J."/>
            <person name="Thomas B.C."/>
            <person name="Singh A."/>
            <person name="Wilkins M.J."/>
            <person name="Karaoz U."/>
            <person name="Brodie E.L."/>
            <person name="Williams K.H."/>
            <person name="Hubbard S.S."/>
            <person name="Banfield J.F."/>
        </authorList>
    </citation>
    <scope>NUCLEOTIDE SEQUENCE [LARGE SCALE GENOMIC DNA]</scope>
</reference>
<dbReference type="SUPFAM" id="SSF53271">
    <property type="entry name" value="PRTase-like"/>
    <property type="match status" value="1"/>
</dbReference>
<gene>
    <name evidence="1" type="ORF">A3G49_04035</name>
</gene>
<dbReference type="Proteomes" id="UP000177171">
    <property type="component" value="Unassembled WGS sequence"/>
</dbReference>
<dbReference type="Gene3D" id="3.40.50.2020">
    <property type="match status" value="1"/>
</dbReference>
<dbReference type="CDD" id="cd06223">
    <property type="entry name" value="PRTases_typeI"/>
    <property type="match status" value="1"/>
</dbReference>
<evidence type="ECO:0000313" key="1">
    <source>
        <dbReference type="EMBL" id="OHA14833.1"/>
    </source>
</evidence>
<dbReference type="EMBL" id="MHQY01000001">
    <property type="protein sequence ID" value="OHA14833.1"/>
    <property type="molecule type" value="Genomic_DNA"/>
</dbReference>
<accession>A0A1G2LTF6</accession>
<evidence type="ECO:0000313" key="2">
    <source>
        <dbReference type="Proteomes" id="UP000177171"/>
    </source>
</evidence>
<proteinExistence type="predicted"/>
<protein>
    <recommendedName>
        <fullName evidence="3">Phosphoribosyltransferase domain-containing protein</fullName>
    </recommendedName>
</protein>
<dbReference type="AlphaFoldDB" id="A0A1G2LTF6"/>
<organism evidence="1 2">
    <name type="scientific">Candidatus Sungbacteria bacterium RIFCSPLOWO2_12_FULL_41_11</name>
    <dbReference type="NCBI Taxonomy" id="1802286"/>
    <lineage>
        <taxon>Bacteria</taxon>
        <taxon>Candidatus Sungiibacteriota</taxon>
    </lineage>
</organism>
<comment type="caution">
    <text evidence="1">The sequence shown here is derived from an EMBL/GenBank/DDBJ whole genome shotgun (WGS) entry which is preliminary data.</text>
</comment>
<name>A0A1G2LTF6_9BACT</name>
<dbReference type="InterPro" id="IPR029057">
    <property type="entry name" value="PRTase-like"/>
</dbReference>
<sequence>MKPPCSCCRYYRGHEFEKDVDRLWQMLLDINFDGVYGPPRGGLTLATALSHRLDIPQFLDGPKSRQTLVVDDIADKGTTLRPFADKGNLIITLFYHKQSITIPNIWLHEKKNKFIIYFWEKQECVNKNKSRS</sequence>
<evidence type="ECO:0008006" key="3">
    <source>
        <dbReference type="Google" id="ProtNLM"/>
    </source>
</evidence>
<dbReference type="InterPro" id="IPR000836">
    <property type="entry name" value="PRTase_dom"/>
</dbReference>